<keyword evidence="2" id="KW-0560">Oxidoreductase</keyword>
<comment type="caution">
    <text evidence="5">The sequence shown here is derived from an EMBL/GenBank/DDBJ whole genome shotgun (WGS) entry which is preliminary data.</text>
</comment>
<feature type="domain" description="FAD-binding PCMH-type" evidence="4">
    <location>
        <begin position="122"/>
        <end position="301"/>
    </location>
</feature>
<dbReference type="InterPro" id="IPR036318">
    <property type="entry name" value="FAD-bd_PCMH-like_sf"/>
</dbReference>
<accession>A0AAD5VD62</accession>
<dbReference type="PROSITE" id="PS51387">
    <property type="entry name" value="FAD_PCMH"/>
    <property type="match status" value="1"/>
</dbReference>
<comment type="similarity">
    <text evidence="1">Belongs to the oxygen-dependent FAD-linked oxidoreductase family.</text>
</comment>
<feature type="signal peptide" evidence="3">
    <location>
        <begin position="1"/>
        <end position="16"/>
    </location>
</feature>
<dbReference type="GO" id="GO:0071949">
    <property type="term" value="F:FAD binding"/>
    <property type="evidence" value="ECO:0007669"/>
    <property type="project" value="InterPro"/>
</dbReference>
<dbReference type="Pfam" id="PF01565">
    <property type="entry name" value="FAD_binding_4"/>
    <property type="match status" value="1"/>
</dbReference>
<evidence type="ECO:0000256" key="1">
    <source>
        <dbReference type="ARBA" id="ARBA00005466"/>
    </source>
</evidence>
<name>A0AAD5VD62_9APHY</name>
<evidence type="ECO:0000313" key="6">
    <source>
        <dbReference type="Proteomes" id="UP001212997"/>
    </source>
</evidence>
<evidence type="ECO:0000256" key="2">
    <source>
        <dbReference type="ARBA" id="ARBA00023002"/>
    </source>
</evidence>
<dbReference type="PANTHER" id="PTHR13878:SF91">
    <property type="entry name" value="FAD BINDING DOMAIN PROTEIN (AFU_ORTHOLOGUE AFUA_6G12070)-RELATED"/>
    <property type="match status" value="1"/>
</dbReference>
<keyword evidence="3" id="KW-0732">Signal</keyword>
<dbReference type="InterPro" id="IPR012951">
    <property type="entry name" value="BBE"/>
</dbReference>
<evidence type="ECO:0000256" key="3">
    <source>
        <dbReference type="SAM" id="SignalP"/>
    </source>
</evidence>
<dbReference type="Proteomes" id="UP001212997">
    <property type="component" value="Unassembled WGS sequence"/>
</dbReference>
<organism evidence="5 6">
    <name type="scientific">Meripilus lineatus</name>
    <dbReference type="NCBI Taxonomy" id="2056292"/>
    <lineage>
        <taxon>Eukaryota</taxon>
        <taxon>Fungi</taxon>
        <taxon>Dikarya</taxon>
        <taxon>Basidiomycota</taxon>
        <taxon>Agaricomycotina</taxon>
        <taxon>Agaricomycetes</taxon>
        <taxon>Polyporales</taxon>
        <taxon>Meripilaceae</taxon>
        <taxon>Meripilus</taxon>
    </lineage>
</organism>
<dbReference type="Gene3D" id="3.30.465.10">
    <property type="match status" value="2"/>
</dbReference>
<evidence type="ECO:0000259" key="4">
    <source>
        <dbReference type="PROSITE" id="PS51387"/>
    </source>
</evidence>
<dbReference type="PANTHER" id="PTHR13878">
    <property type="entry name" value="GULONOLACTONE OXIDASE"/>
    <property type="match status" value="1"/>
</dbReference>
<evidence type="ECO:0000313" key="5">
    <source>
        <dbReference type="EMBL" id="KAJ3488242.1"/>
    </source>
</evidence>
<dbReference type="EMBL" id="JANAWD010000071">
    <property type="protein sequence ID" value="KAJ3488242.1"/>
    <property type="molecule type" value="Genomic_DNA"/>
</dbReference>
<keyword evidence="6" id="KW-1185">Reference proteome</keyword>
<dbReference type="InterPro" id="IPR016169">
    <property type="entry name" value="FAD-bd_PCMH_sub2"/>
</dbReference>
<dbReference type="InterPro" id="IPR016166">
    <property type="entry name" value="FAD-bd_PCMH"/>
</dbReference>
<gene>
    <name evidence="5" type="ORF">NLI96_g2962</name>
</gene>
<dbReference type="Pfam" id="PF08031">
    <property type="entry name" value="BBE"/>
    <property type="match status" value="1"/>
</dbReference>
<dbReference type="InterPro" id="IPR050432">
    <property type="entry name" value="FAD-linked_Oxidoreductases_BP"/>
</dbReference>
<dbReference type="InterPro" id="IPR006094">
    <property type="entry name" value="Oxid_FAD_bind_N"/>
</dbReference>
<sequence>MQFIIPFILLIVPVSFESVVPLPRPCRCLYGDPCWPSQLEFDVLAARVSQPLIQPLPPAHACYPHIDPSGNCTDVQANWQDGNWRADHAGAMQSPNFETFIFPNDTISACYLNTSLEYPCTQGSVPVIGVDARSSEDVQAAVEFAASHHLRHDYLGRSAARGAFLIWTHHLKNITFTDSFIPDGGPAFEVYENALTVGAGVQWHEAYDAAHSRNVTLGGGLSAGGSVGAAGGWMQGGGHSALSPAYGLGVDNVLQLTVVIANGTHLTANAYQNTDIFWALRGGGGGTYGIVTSATYRTRPSVPMIAAFFATIINSTDPGPSPVLERLYTEFIRISPSLSDAGWGGYASLALGAEGTSLALRFFFISPTTSPTQANDSLAPYFEFAQTLAANSSVENGGALTIVANFTTQVESFYAWESTIFRGEGQGQVGFNAELGSRLLPRDVIEKNYKRVAQILLALPAASFYFVGGGVVSLRDPSSTGLNPAWRKAMVHVLFGTGWPEGANASQIREAEEIVKGGIAQLRAISPNSGAYFNEASMFEPNPQETFFGSHYAKLKGIKAKYDPSDLFLVAKGVGSEDWDEYLICPRK</sequence>
<dbReference type="GO" id="GO:0016491">
    <property type="term" value="F:oxidoreductase activity"/>
    <property type="evidence" value="ECO:0007669"/>
    <property type="project" value="UniProtKB-KW"/>
</dbReference>
<reference evidence="5" key="1">
    <citation type="submission" date="2022-07" db="EMBL/GenBank/DDBJ databases">
        <title>Genome Sequence of Physisporinus lineatus.</title>
        <authorList>
            <person name="Buettner E."/>
        </authorList>
    </citation>
    <scope>NUCLEOTIDE SEQUENCE</scope>
    <source>
        <strain evidence="5">VT162</strain>
    </source>
</reference>
<protein>
    <recommendedName>
        <fullName evidence="4">FAD-binding PCMH-type domain-containing protein</fullName>
    </recommendedName>
</protein>
<proteinExistence type="inferred from homology"/>
<dbReference type="AlphaFoldDB" id="A0AAD5VD62"/>
<feature type="chain" id="PRO_5041945959" description="FAD-binding PCMH-type domain-containing protein" evidence="3">
    <location>
        <begin position="17"/>
        <end position="588"/>
    </location>
</feature>
<dbReference type="SUPFAM" id="SSF56176">
    <property type="entry name" value="FAD-binding/transporter-associated domain-like"/>
    <property type="match status" value="1"/>
</dbReference>